<evidence type="ECO:0000313" key="3">
    <source>
        <dbReference type="Proteomes" id="UP001596972"/>
    </source>
</evidence>
<sequence length="281" mass="29752">MRTDTLKVPGATLYYEVRGSGPVLVLVCGGIYDAEGYAALADRLADRYTVVTYDRRGNSRSPLDDPSFLQSVDDHAADVGRLAAVTDEPVHVFGNSSGAVIALEFALRHPRWAAGVVAHEPPYLGLLPDGEDWPGVLREVADAFHDGGAGPAMGRFGAAMRADGDAPAEERPEGPAPDPAMMARFAANTAVFVGNELPVFGLHLTDFDALRAHRDRIVLAVGADSAGQPPERAARAAAERIGVPVETYPGDHGGFGPHAPEFAERLHAVFSAWPRGSSLIQ</sequence>
<dbReference type="PANTHER" id="PTHR43433">
    <property type="entry name" value="HYDROLASE, ALPHA/BETA FOLD FAMILY PROTEIN"/>
    <property type="match status" value="1"/>
</dbReference>
<keyword evidence="3" id="KW-1185">Reference proteome</keyword>
<organism evidence="2 3">
    <name type="scientific">Actinomadura sediminis</name>
    <dbReference type="NCBI Taxonomy" id="1038904"/>
    <lineage>
        <taxon>Bacteria</taxon>
        <taxon>Bacillati</taxon>
        <taxon>Actinomycetota</taxon>
        <taxon>Actinomycetes</taxon>
        <taxon>Streptosporangiales</taxon>
        <taxon>Thermomonosporaceae</taxon>
        <taxon>Actinomadura</taxon>
    </lineage>
</organism>
<proteinExistence type="predicted"/>
<protein>
    <submittedName>
        <fullName evidence="2">Alpha/beta fold hydrolase</fullName>
    </submittedName>
</protein>
<dbReference type="EMBL" id="JBHTJA010000042">
    <property type="protein sequence ID" value="MFD0902829.1"/>
    <property type="molecule type" value="Genomic_DNA"/>
</dbReference>
<dbReference type="Proteomes" id="UP001596972">
    <property type="component" value="Unassembled WGS sequence"/>
</dbReference>
<dbReference type="SUPFAM" id="SSF53474">
    <property type="entry name" value="alpha/beta-Hydrolases"/>
    <property type="match status" value="1"/>
</dbReference>
<evidence type="ECO:0000259" key="1">
    <source>
        <dbReference type="Pfam" id="PF12697"/>
    </source>
</evidence>
<dbReference type="InterPro" id="IPR029058">
    <property type="entry name" value="AB_hydrolase_fold"/>
</dbReference>
<gene>
    <name evidence="2" type="ORF">ACFQ11_20685</name>
</gene>
<dbReference type="Pfam" id="PF12697">
    <property type="entry name" value="Abhydrolase_6"/>
    <property type="match status" value="1"/>
</dbReference>
<accession>A0ABW3ETJ3</accession>
<dbReference type="InterPro" id="IPR000073">
    <property type="entry name" value="AB_hydrolase_1"/>
</dbReference>
<reference evidence="3" key="1">
    <citation type="journal article" date="2019" name="Int. J. Syst. Evol. Microbiol.">
        <title>The Global Catalogue of Microorganisms (GCM) 10K type strain sequencing project: providing services to taxonomists for standard genome sequencing and annotation.</title>
        <authorList>
            <consortium name="The Broad Institute Genomics Platform"/>
            <consortium name="The Broad Institute Genome Sequencing Center for Infectious Disease"/>
            <person name="Wu L."/>
            <person name="Ma J."/>
        </authorList>
    </citation>
    <scope>NUCLEOTIDE SEQUENCE [LARGE SCALE GENOMIC DNA]</scope>
    <source>
        <strain evidence="3">JCM 31202</strain>
    </source>
</reference>
<dbReference type="PANTHER" id="PTHR43433:SF5">
    <property type="entry name" value="AB HYDROLASE-1 DOMAIN-CONTAINING PROTEIN"/>
    <property type="match status" value="1"/>
</dbReference>
<evidence type="ECO:0000313" key="2">
    <source>
        <dbReference type="EMBL" id="MFD0902829.1"/>
    </source>
</evidence>
<dbReference type="InterPro" id="IPR050471">
    <property type="entry name" value="AB_hydrolase"/>
</dbReference>
<keyword evidence="2" id="KW-0378">Hydrolase</keyword>
<dbReference type="RefSeq" id="WP_378301003.1">
    <property type="nucleotide sequence ID" value="NZ_JBHTJA010000042.1"/>
</dbReference>
<name>A0ABW3ETJ3_9ACTN</name>
<dbReference type="Gene3D" id="3.40.50.1820">
    <property type="entry name" value="alpha/beta hydrolase"/>
    <property type="match status" value="1"/>
</dbReference>
<comment type="caution">
    <text evidence="2">The sequence shown here is derived from an EMBL/GenBank/DDBJ whole genome shotgun (WGS) entry which is preliminary data.</text>
</comment>
<feature type="domain" description="AB hydrolase-1" evidence="1">
    <location>
        <begin position="24"/>
        <end position="264"/>
    </location>
</feature>
<dbReference type="GO" id="GO:0016787">
    <property type="term" value="F:hydrolase activity"/>
    <property type="evidence" value="ECO:0007669"/>
    <property type="project" value="UniProtKB-KW"/>
</dbReference>